<sequence>MTDDAILITPKQLEAVLRLDGPKRYRIFVKAVADTEEVWGLYSDGWALAATDDGQTVFPMWPARQYASVNAVNGWSGYTPRSFPLTDLLEVLLPDFERNKVRPGIFFIPDGKGVIPTVEELRGDILEELDHY</sequence>
<dbReference type="Pfam" id="PF11042">
    <property type="entry name" value="DUF2750"/>
    <property type="match status" value="1"/>
</dbReference>
<evidence type="ECO:0000313" key="1">
    <source>
        <dbReference type="EMBL" id="KAB2929362.1"/>
    </source>
</evidence>
<proteinExistence type="predicted"/>
<evidence type="ECO:0000313" key="2">
    <source>
        <dbReference type="Proteomes" id="UP000460298"/>
    </source>
</evidence>
<dbReference type="InterPro" id="IPR021284">
    <property type="entry name" value="DUF2750"/>
</dbReference>
<dbReference type="AlphaFoldDB" id="A0A833LXA5"/>
<organism evidence="1 2">
    <name type="scientific">Leptonema illini</name>
    <dbReference type="NCBI Taxonomy" id="183"/>
    <lineage>
        <taxon>Bacteria</taxon>
        <taxon>Pseudomonadati</taxon>
        <taxon>Spirochaetota</taxon>
        <taxon>Spirochaetia</taxon>
        <taxon>Leptospirales</taxon>
        <taxon>Leptospiraceae</taxon>
        <taxon>Leptonema</taxon>
    </lineage>
</organism>
<protein>
    <submittedName>
        <fullName evidence="1">DUF2750 domain-containing protein</fullName>
    </submittedName>
</protein>
<comment type="caution">
    <text evidence="1">The sequence shown here is derived from an EMBL/GenBank/DDBJ whole genome shotgun (WGS) entry which is preliminary data.</text>
</comment>
<reference evidence="1 2" key="1">
    <citation type="submission" date="2019-10" db="EMBL/GenBank/DDBJ databases">
        <title>Extracellular Electron Transfer in a Candidatus Methanoperedens spp. Enrichment Culture.</title>
        <authorList>
            <person name="Berger S."/>
            <person name="Rangel Shaw D."/>
            <person name="Berben T."/>
            <person name="In 'T Zandt M."/>
            <person name="Frank J."/>
            <person name="Reimann J."/>
            <person name="Jetten M.S.M."/>
            <person name="Welte C.U."/>
        </authorList>
    </citation>
    <scope>NUCLEOTIDE SEQUENCE [LARGE SCALE GENOMIC DNA]</scope>
    <source>
        <strain evidence="1">SB12</strain>
    </source>
</reference>
<accession>A0A833LXA5</accession>
<dbReference type="EMBL" id="WBUI01000032">
    <property type="protein sequence ID" value="KAB2929362.1"/>
    <property type="molecule type" value="Genomic_DNA"/>
</dbReference>
<name>A0A833LXA5_9LEPT</name>
<gene>
    <name evidence="1" type="ORF">F9K24_20015</name>
</gene>
<dbReference type="Proteomes" id="UP000460298">
    <property type="component" value="Unassembled WGS sequence"/>
</dbReference>